<proteinExistence type="predicted"/>
<evidence type="ECO:0000256" key="1">
    <source>
        <dbReference type="SAM" id="MobiDB-lite"/>
    </source>
</evidence>
<name>A0A0D3H5M6_9ORYZ</name>
<dbReference type="PaxDb" id="65489-OBART09G06660.1"/>
<feature type="compositionally biased region" description="Polar residues" evidence="1">
    <location>
        <begin position="112"/>
        <end position="121"/>
    </location>
</feature>
<organism evidence="2">
    <name type="scientific">Oryza barthii</name>
    <dbReference type="NCBI Taxonomy" id="65489"/>
    <lineage>
        <taxon>Eukaryota</taxon>
        <taxon>Viridiplantae</taxon>
        <taxon>Streptophyta</taxon>
        <taxon>Embryophyta</taxon>
        <taxon>Tracheophyta</taxon>
        <taxon>Spermatophyta</taxon>
        <taxon>Magnoliopsida</taxon>
        <taxon>Liliopsida</taxon>
        <taxon>Poales</taxon>
        <taxon>Poaceae</taxon>
        <taxon>BOP clade</taxon>
        <taxon>Oryzoideae</taxon>
        <taxon>Oryzeae</taxon>
        <taxon>Oryzinae</taxon>
        <taxon>Oryza</taxon>
    </lineage>
</organism>
<feature type="compositionally biased region" description="Low complexity" evidence="1">
    <location>
        <begin position="137"/>
        <end position="149"/>
    </location>
</feature>
<protein>
    <submittedName>
        <fullName evidence="2">Uncharacterized protein</fullName>
    </submittedName>
</protein>
<dbReference type="EnsemblPlants" id="OBART09G06660.1">
    <property type="protein sequence ID" value="OBART09G06660.1"/>
    <property type="gene ID" value="OBART09G06660"/>
</dbReference>
<reference evidence="2" key="2">
    <citation type="submission" date="2015-03" db="UniProtKB">
        <authorList>
            <consortium name="EnsemblPlants"/>
        </authorList>
    </citation>
    <scope>IDENTIFICATION</scope>
</reference>
<dbReference type="HOGENOM" id="CLU_1386196_0_0_1"/>
<feature type="compositionally biased region" description="Basic and acidic residues" evidence="1">
    <location>
        <begin position="178"/>
        <end position="199"/>
    </location>
</feature>
<sequence>MARPRPRSDLAAAEVAKSGGARVEGGEERREVVCVYTSSQLHAFIGEENNKERKRSLSLELLPVTLAALFLRVVAGPGPALLPPGEDEGATLMATQLPPARQRLPPHATIASPDTSASHTPTQPPAGSPPVEGRATPAAGRCLPLAAAASPDTTACRLSSGRGESAAGRRLPPPATPVKEEWIRRGGEERKRIRRDGEG</sequence>
<feature type="region of interest" description="Disordered" evidence="1">
    <location>
        <begin position="98"/>
        <end position="199"/>
    </location>
</feature>
<dbReference type="Proteomes" id="UP000026960">
    <property type="component" value="Chromosome 9"/>
</dbReference>
<evidence type="ECO:0000313" key="2">
    <source>
        <dbReference type="EnsemblPlants" id="OBART09G06660.1"/>
    </source>
</evidence>
<keyword evidence="3" id="KW-1185">Reference proteome</keyword>
<accession>A0A0D3H5M6</accession>
<dbReference type="Gramene" id="OBART09G06660.1">
    <property type="protein sequence ID" value="OBART09G06660.1"/>
    <property type="gene ID" value="OBART09G06660"/>
</dbReference>
<reference evidence="2" key="1">
    <citation type="journal article" date="2009" name="Rice">
        <title>De Novo Next Generation Sequencing of Plant Genomes.</title>
        <authorList>
            <person name="Rounsley S."/>
            <person name="Marri P.R."/>
            <person name="Yu Y."/>
            <person name="He R."/>
            <person name="Sisneros N."/>
            <person name="Goicoechea J.L."/>
            <person name="Lee S.J."/>
            <person name="Angelova A."/>
            <person name="Kudrna D."/>
            <person name="Luo M."/>
            <person name="Affourtit J."/>
            <person name="Desany B."/>
            <person name="Knight J."/>
            <person name="Niazi F."/>
            <person name="Egholm M."/>
            <person name="Wing R.A."/>
        </authorList>
    </citation>
    <scope>NUCLEOTIDE SEQUENCE [LARGE SCALE GENOMIC DNA]</scope>
    <source>
        <strain evidence="2">cv. IRGC 105608</strain>
    </source>
</reference>
<feature type="region of interest" description="Disordered" evidence="1">
    <location>
        <begin position="1"/>
        <end position="28"/>
    </location>
</feature>
<evidence type="ECO:0000313" key="3">
    <source>
        <dbReference type="Proteomes" id="UP000026960"/>
    </source>
</evidence>
<dbReference type="AlphaFoldDB" id="A0A0D3H5M6"/>